<gene>
    <name evidence="1" type="ORF">CDAR_268621</name>
</gene>
<name>A0AAV4X1Q8_9ARAC</name>
<proteinExistence type="predicted"/>
<evidence type="ECO:0000313" key="2">
    <source>
        <dbReference type="Proteomes" id="UP001054837"/>
    </source>
</evidence>
<evidence type="ECO:0000313" key="1">
    <source>
        <dbReference type="EMBL" id="GIY89077.1"/>
    </source>
</evidence>
<dbReference type="AlphaFoldDB" id="A0AAV4X1Q8"/>
<dbReference type="Proteomes" id="UP001054837">
    <property type="component" value="Unassembled WGS sequence"/>
</dbReference>
<organism evidence="1 2">
    <name type="scientific">Caerostris darwini</name>
    <dbReference type="NCBI Taxonomy" id="1538125"/>
    <lineage>
        <taxon>Eukaryota</taxon>
        <taxon>Metazoa</taxon>
        <taxon>Ecdysozoa</taxon>
        <taxon>Arthropoda</taxon>
        <taxon>Chelicerata</taxon>
        <taxon>Arachnida</taxon>
        <taxon>Araneae</taxon>
        <taxon>Araneomorphae</taxon>
        <taxon>Entelegynae</taxon>
        <taxon>Araneoidea</taxon>
        <taxon>Araneidae</taxon>
        <taxon>Caerostris</taxon>
    </lineage>
</organism>
<comment type="caution">
    <text evidence="1">The sequence shown here is derived from an EMBL/GenBank/DDBJ whole genome shotgun (WGS) entry which is preliminary data.</text>
</comment>
<sequence>MGPKCVGRLKVGDGRVAVTKRCCSFIQDLFGEHQQVGQTCPSGHMGRIHRHCHTQQKRKIPFCTTLSVFPRFQMEGLLGPAIKKRDGIDRGRRKIAPDNPEKFSYKGTELTKKILSWEKRGPRTSVCEGFEAKICGYEILDTAKIFQNAI</sequence>
<protein>
    <submittedName>
        <fullName evidence="1">Uncharacterized protein</fullName>
    </submittedName>
</protein>
<keyword evidence="2" id="KW-1185">Reference proteome</keyword>
<dbReference type="EMBL" id="BPLQ01015570">
    <property type="protein sequence ID" value="GIY89077.1"/>
    <property type="molecule type" value="Genomic_DNA"/>
</dbReference>
<reference evidence="1 2" key="1">
    <citation type="submission" date="2021-06" db="EMBL/GenBank/DDBJ databases">
        <title>Caerostris darwini draft genome.</title>
        <authorList>
            <person name="Kono N."/>
            <person name="Arakawa K."/>
        </authorList>
    </citation>
    <scope>NUCLEOTIDE SEQUENCE [LARGE SCALE GENOMIC DNA]</scope>
</reference>
<accession>A0AAV4X1Q8</accession>